<reference evidence="1 2" key="1">
    <citation type="submission" date="2017-04" db="EMBL/GenBank/DDBJ databases">
        <title>Comparative genome analysis of Subtercola boreus.</title>
        <authorList>
            <person name="Cho Y.-J."/>
            <person name="Cho A."/>
            <person name="Kim O.-S."/>
            <person name="Lee J.-I."/>
        </authorList>
    </citation>
    <scope>NUCLEOTIDE SEQUENCE [LARGE SCALE GENOMIC DNA]</scope>
    <source>
        <strain evidence="1 2">K300</strain>
    </source>
</reference>
<dbReference type="EMBL" id="NBWZ01000001">
    <property type="protein sequence ID" value="RFA09473.1"/>
    <property type="molecule type" value="Genomic_DNA"/>
</dbReference>
<evidence type="ECO:0000313" key="1">
    <source>
        <dbReference type="EMBL" id="RFA09473.1"/>
    </source>
</evidence>
<dbReference type="Proteomes" id="UP000256486">
    <property type="component" value="Unassembled WGS sequence"/>
</dbReference>
<comment type="caution">
    <text evidence="1">The sequence shown here is derived from an EMBL/GenBank/DDBJ whole genome shotgun (WGS) entry which is preliminary data.</text>
</comment>
<name>A0A3E0VJ15_9MICO</name>
<keyword evidence="2" id="KW-1185">Reference proteome</keyword>
<sequence>MKAVRLLKIHRRAQKLVETEAEASVKRDVEHGFCELGRLRRRGTITETEFVTRRAALLLPVVQRPVLD</sequence>
<evidence type="ECO:0000313" key="2">
    <source>
        <dbReference type="Proteomes" id="UP000256486"/>
    </source>
</evidence>
<dbReference type="AlphaFoldDB" id="A0A3E0VJ15"/>
<dbReference type="OrthoDB" id="9944266at2"/>
<organism evidence="1 2">
    <name type="scientific">Subtercola boreus</name>
    <dbReference type="NCBI Taxonomy" id="120213"/>
    <lineage>
        <taxon>Bacteria</taxon>
        <taxon>Bacillati</taxon>
        <taxon>Actinomycetota</taxon>
        <taxon>Actinomycetes</taxon>
        <taxon>Micrococcales</taxon>
        <taxon>Microbacteriaceae</taxon>
        <taxon>Subtercola</taxon>
    </lineage>
</organism>
<gene>
    <name evidence="1" type="ORF">B7R54_09705</name>
</gene>
<proteinExistence type="predicted"/>
<dbReference type="RefSeq" id="WP_116414859.1">
    <property type="nucleotide sequence ID" value="NZ_NBWZ01000001.1"/>
</dbReference>
<accession>A0A3E0VJ15</accession>
<protein>
    <submittedName>
        <fullName evidence="1">Uncharacterized protein</fullName>
    </submittedName>
</protein>